<dbReference type="PROSITE" id="PS51166">
    <property type="entry name" value="CBM20"/>
    <property type="match status" value="1"/>
</dbReference>
<dbReference type="InterPro" id="IPR013784">
    <property type="entry name" value="Carb-bd-like_fold"/>
</dbReference>
<dbReference type="InterPro" id="IPR002044">
    <property type="entry name" value="CBM20"/>
</dbReference>
<feature type="compositionally biased region" description="Basic and acidic residues" evidence="1">
    <location>
        <begin position="282"/>
        <end position="291"/>
    </location>
</feature>
<dbReference type="InterPro" id="IPR013783">
    <property type="entry name" value="Ig-like_fold"/>
</dbReference>
<name>A0A0G4HPJ0_9ALVE</name>
<dbReference type="AlphaFoldDB" id="A0A0G4HPJ0"/>
<dbReference type="Pfam" id="PF00686">
    <property type="entry name" value="CBM_20"/>
    <property type="match status" value="1"/>
</dbReference>
<dbReference type="Gene3D" id="2.60.40.10">
    <property type="entry name" value="Immunoglobulins"/>
    <property type="match status" value="1"/>
</dbReference>
<proteinExistence type="predicted"/>
<evidence type="ECO:0000256" key="1">
    <source>
        <dbReference type="SAM" id="MobiDB-lite"/>
    </source>
</evidence>
<dbReference type="SMART" id="SM01065">
    <property type="entry name" value="CBM_2"/>
    <property type="match status" value="1"/>
</dbReference>
<dbReference type="PhylomeDB" id="A0A0G4HPJ0"/>
<organism evidence="3">
    <name type="scientific">Chromera velia CCMP2878</name>
    <dbReference type="NCBI Taxonomy" id="1169474"/>
    <lineage>
        <taxon>Eukaryota</taxon>
        <taxon>Sar</taxon>
        <taxon>Alveolata</taxon>
        <taxon>Colpodellida</taxon>
        <taxon>Chromeraceae</taxon>
        <taxon>Chromera</taxon>
    </lineage>
</organism>
<protein>
    <recommendedName>
        <fullName evidence="2">CBM20 domain-containing protein</fullName>
    </recommendedName>
</protein>
<feature type="compositionally biased region" description="Basic and acidic residues" evidence="1">
    <location>
        <begin position="251"/>
        <end position="270"/>
    </location>
</feature>
<accession>A0A0G4HPJ0</accession>
<feature type="domain" description="CBM20" evidence="2">
    <location>
        <begin position="1"/>
        <end position="110"/>
    </location>
</feature>
<dbReference type="GO" id="GO:2001070">
    <property type="term" value="F:starch binding"/>
    <property type="evidence" value="ECO:0007669"/>
    <property type="project" value="InterPro"/>
</dbReference>
<dbReference type="VEuPathDB" id="CryptoDB:Cvel_7791"/>
<feature type="compositionally biased region" description="Polar residues" evidence="1">
    <location>
        <begin position="292"/>
        <end position="302"/>
    </location>
</feature>
<evidence type="ECO:0000259" key="2">
    <source>
        <dbReference type="PROSITE" id="PS51166"/>
    </source>
</evidence>
<feature type="region of interest" description="Disordered" evidence="1">
    <location>
        <begin position="240"/>
        <end position="311"/>
    </location>
</feature>
<sequence length="614" mass="63713">MKGSIAFVAHCPEVRENQRVVVVGDCPELGGWELDGALSLAPAPCGRPWWVSSEVEVNLPESPVGVSGGFVNGVGVGGEGGGAGVSELKFRLLAIPNDGEETEVLHPGNLMCLEPLNGGDFRIVRLVSGPSLSDCSSVGERGVNTLHVGAEGGRDHQKRELVGISVEWGVPESLQLALLSLHTDRQTENPQRTIQSEVACPLSAQHRTQTDTRIFDSESHHTSVSVSICATESAVCPPAESAVKLTQSGGQRREREDGNRLTKETCEHRDLRSHRPNSSSHMQEEEAHRQGQSEMTQHSSVVPQKRRWSESALTQVEADECDEVSGCPVERGGDVLWGEGRGRGCVREEKQRARNAEGRAYVSTANSDTRARSAEGRASVSTVAGALNAKSAEGRAYVSTVGCALNAKSAEGRAYVSTVGCALNAKSAEGRAYVSTAGSALGARIVEGRASVSTVAGALSAKTAEGRIFVSTAAGALSAKSAGGRAFVTTVASAASARSAEGRASVNTVAFALSARIAGGRASVSTAGSDTTARSAEGRVSVNTAASAASARSVEGKAYASTVAFALGARNVAGRVFVNTESSATFARTAEGGPSVFTESTVDTARSASRFGVY</sequence>
<dbReference type="EMBL" id="CDMZ01003381">
    <property type="protein sequence ID" value="CEM46153.1"/>
    <property type="molecule type" value="Genomic_DNA"/>
</dbReference>
<dbReference type="SUPFAM" id="SSF49452">
    <property type="entry name" value="Starch-binding domain-like"/>
    <property type="match status" value="1"/>
</dbReference>
<reference evidence="3" key="1">
    <citation type="submission" date="2014-11" db="EMBL/GenBank/DDBJ databases">
        <authorList>
            <person name="Otto D Thomas"/>
            <person name="Naeem Raeece"/>
        </authorList>
    </citation>
    <scope>NUCLEOTIDE SEQUENCE</scope>
</reference>
<evidence type="ECO:0000313" key="3">
    <source>
        <dbReference type="EMBL" id="CEM46153.1"/>
    </source>
</evidence>
<gene>
    <name evidence="3" type="ORF">Cvel_7791</name>
</gene>